<feature type="compositionally biased region" description="Polar residues" evidence="1">
    <location>
        <begin position="317"/>
        <end position="332"/>
    </location>
</feature>
<sequence>MSCSDLSLDEMEATVRRTEFVVFDRCGADEDGEKGKDLTVCDDGEPGPRLVLKEKHGAFGDSLSDCNGVHADIDFVEELPWLRYHGYEYDDSLDDEILEEQVVGAEFSVEQEEGQGTSGRSFDEYKKGAAEEQEEKESDEENPANLVRDQEILADQDEQGTSARSSDGYKEGAAKGQEEDDEENTSNLVHDEEILADQGVAACRVEACEELDGRDDDNILEASVEQGTTEEKLSDDIYKSQIPDQEVIARAGAILEDSFKEDVSSDQEANDDNEDECHVESDGESDDFSEKVTSTAVLADNVFEQYDNSVDDEPEQDSSLANAQNELGNPTSKNEDAFEETTIVQQIDQDNDADTQKEMEIMTSVLEESGMCSAGGCRPGMCSCLWASSGRSYSMANTKECLI</sequence>
<feature type="compositionally biased region" description="Basic and acidic residues" evidence="1">
    <location>
        <begin position="121"/>
        <end position="130"/>
    </location>
</feature>
<reference evidence="2" key="2">
    <citation type="submission" date="2020-10" db="EMBL/GenBank/DDBJ databases">
        <authorList>
            <person name="Cooper E.A."/>
            <person name="Brenton Z.W."/>
            <person name="Flinn B.S."/>
            <person name="Jenkins J."/>
            <person name="Shu S."/>
            <person name="Flowers D."/>
            <person name="Luo F."/>
            <person name="Wang Y."/>
            <person name="Xia P."/>
            <person name="Barry K."/>
            <person name="Daum C."/>
            <person name="Lipzen A."/>
            <person name="Yoshinaga Y."/>
            <person name="Schmutz J."/>
            <person name="Saski C."/>
            <person name="Vermerris W."/>
            <person name="Kresovich S."/>
        </authorList>
    </citation>
    <scope>NUCLEOTIDE SEQUENCE</scope>
</reference>
<evidence type="ECO:0000256" key="1">
    <source>
        <dbReference type="SAM" id="MobiDB-lite"/>
    </source>
</evidence>
<gene>
    <name evidence="2" type="ORF">BDA96_10G224400</name>
</gene>
<evidence type="ECO:0000313" key="3">
    <source>
        <dbReference type="Proteomes" id="UP000807115"/>
    </source>
</evidence>
<accession>A0A921U1I9</accession>
<reference evidence="2" key="1">
    <citation type="journal article" date="2019" name="BMC Genomics">
        <title>A new reference genome for Sorghum bicolor reveals high levels of sequence similarity between sweet and grain genotypes: implications for the genetics of sugar metabolism.</title>
        <authorList>
            <person name="Cooper E.A."/>
            <person name="Brenton Z.W."/>
            <person name="Flinn B.S."/>
            <person name="Jenkins J."/>
            <person name="Shu S."/>
            <person name="Flowers D."/>
            <person name="Luo F."/>
            <person name="Wang Y."/>
            <person name="Xia P."/>
            <person name="Barry K."/>
            <person name="Daum C."/>
            <person name="Lipzen A."/>
            <person name="Yoshinaga Y."/>
            <person name="Schmutz J."/>
            <person name="Saski C."/>
            <person name="Vermerris W."/>
            <person name="Kresovich S."/>
        </authorList>
    </citation>
    <scope>NUCLEOTIDE SEQUENCE</scope>
</reference>
<dbReference type="InterPro" id="IPR044681">
    <property type="entry name" value="PICBP-like"/>
</dbReference>
<dbReference type="PANTHER" id="PTHR33923:SF13">
    <property type="entry name" value="PLANT CALMODULIN-BINDING PROTEIN-RELATED"/>
    <property type="match status" value="1"/>
</dbReference>
<evidence type="ECO:0000313" key="2">
    <source>
        <dbReference type="EMBL" id="KAG0514798.1"/>
    </source>
</evidence>
<feature type="compositionally biased region" description="Acidic residues" evidence="1">
    <location>
        <begin position="210"/>
        <end position="219"/>
    </location>
</feature>
<organism evidence="2 3">
    <name type="scientific">Sorghum bicolor</name>
    <name type="common">Sorghum</name>
    <name type="synonym">Sorghum vulgare</name>
    <dbReference type="NCBI Taxonomy" id="4558"/>
    <lineage>
        <taxon>Eukaryota</taxon>
        <taxon>Viridiplantae</taxon>
        <taxon>Streptophyta</taxon>
        <taxon>Embryophyta</taxon>
        <taxon>Tracheophyta</taxon>
        <taxon>Spermatophyta</taxon>
        <taxon>Magnoliopsida</taxon>
        <taxon>Liliopsida</taxon>
        <taxon>Poales</taxon>
        <taxon>Poaceae</taxon>
        <taxon>PACMAD clade</taxon>
        <taxon>Panicoideae</taxon>
        <taxon>Andropogonodae</taxon>
        <taxon>Andropogoneae</taxon>
        <taxon>Sorghinae</taxon>
        <taxon>Sorghum</taxon>
    </lineage>
</organism>
<comment type="caution">
    <text evidence="2">The sequence shown here is derived from an EMBL/GenBank/DDBJ whole genome shotgun (WGS) entry which is preliminary data.</text>
</comment>
<name>A0A921U1I9_SORBI</name>
<dbReference type="EMBL" id="CM027689">
    <property type="protein sequence ID" value="KAG0514798.1"/>
    <property type="molecule type" value="Genomic_DNA"/>
</dbReference>
<dbReference type="AlphaFoldDB" id="A0A921U1I9"/>
<feature type="region of interest" description="Disordered" evidence="1">
    <location>
        <begin position="104"/>
        <end position="195"/>
    </location>
</feature>
<dbReference type="PANTHER" id="PTHR33923">
    <property type="entry name" value="CALMODULIN-BINDING PROTEIN-RELATED"/>
    <property type="match status" value="1"/>
</dbReference>
<feature type="compositionally biased region" description="Basic and acidic residues" evidence="1">
    <location>
        <begin position="229"/>
        <end position="238"/>
    </location>
</feature>
<feature type="compositionally biased region" description="Acidic residues" evidence="1">
    <location>
        <begin position="264"/>
        <end position="275"/>
    </location>
</feature>
<dbReference type="GO" id="GO:0005516">
    <property type="term" value="F:calmodulin binding"/>
    <property type="evidence" value="ECO:0007669"/>
    <property type="project" value="InterPro"/>
</dbReference>
<feature type="region of interest" description="Disordered" evidence="1">
    <location>
        <begin position="258"/>
        <end position="340"/>
    </location>
</feature>
<dbReference type="Proteomes" id="UP000807115">
    <property type="component" value="Chromosome 10"/>
</dbReference>
<feature type="compositionally biased region" description="Acidic residues" evidence="1">
    <location>
        <begin position="131"/>
        <end position="142"/>
    </location>
</feature>
<feature type="compositionally biased region" description="Basic and acidic residues" evidence="1">
    <location>
        <begin position="167"/>
        <end position="177"/>
    </location>
</feature>
<feature type="region of interest" description="Disordered" evidence="1">
    <location>
        <begin position="210"/>
        <end position="238"/>
    </location>
</feature>
<protein>
    <submittedName>
        <fullName evidence="2">Uncharacterized protein</fullName>
    </submittedName>
</protein>
<proteinExistence type="predicted"/>